<evidence type="ECO:0000259" key="2">
    <source>
        <dbReference type="PROSITE" id="PS50943"/>
    </source>
</evidence>
<protein>
    <submittedName>
        <fullName evidence="3">Transcriptional regulator, XRE family</fullName>
    </submittedName>
</protein>
<dbReference type="SMART" id="SM00530">
    <property type="entry name" value="HTH_XRE"/>
    <property type="match status" value="1"/>
</dbReference>
<dbReference type="Proteomes" id="UP000007030">
    <property type="component" value="Chromosome"/>
</dbReference>
<dbReference type="InterPro" id="IPR001387">
    <property type="entry name" value="Cro/C1-type_HTH"/>
</dbReference>
<keyword evidence="1" id="KW-1133">Transmembrane helix</keyword>
<feature type="domain" description="HTH cro/C1-type" evidence="2">
    <location>
        <begin position="8"/>
        <end position="68"/>
    </location>
</feature>
<dbReference type="InterPro" id="IPR010982">
    <property type="entry name" value="Lambda_DNA-bd_dom_sf"/>
</dbReference>
<dbReference type="CDD" id="cd00093">
    <property type="entry name" value="HTH_XRE"/>
    <property type="match status" value="1"/>
</dbReference>
<organism evidence="3 4">
    <name type="scientific">Marinithermus hydrothermalis (strain DSM 14884 / JCM 11576 / T1)</name>
    <dbReference type="NCBI Taxonomy" id="869210"/>
    <lineage>
        <taxon>Bacteria</taxon>
        <taxon>Thermotogati</taxon>
        <taxon>Deinococcota</taxon>
        <taxon>Deinococci</taxon>
        <taxon>Thermales</taxon>
        <taxon>Thermaceae</taxon>
        <taxon>Marinithermus</taxon>
    </lineage>
</organism>
<dbReference type="GO" id="GO:0003677">
    <property type="term" value="F:DNA binding"/>
    <property type="evidence" value="ECO:0007669"/>
    <property type="project" value="InterPro"/>
</dbReference>
<evidence type="ECO:0000313" key="4">
    <source>
        <dbReference type="Proteomes" id="UP000007030"/>
    </source>
</evidence>
<dbReference type="InterPro" id="IPR013229">
    <property type="entry name" value="PEGA"/>
</dbReference>
<dbReference type="PROSITE" id="PS50943">
    <property type="entry name" value="HTH_CROC1"/>
    <property type="match status" value="1"/>
</dbReference>
<dbReference type="Gene3D" id="1.10.260.40">
    <property type="entry name" value="lambda repressor-like DNA-binding domains"/>
    <property type="match status" value="1"/>
</dbReference>
<keyword evidence="1" id="KW-0812">Transmembrane</keyword>
<dbReference type="InterPro" id="IPR050400">
    <property type="entry name" value="Bact_Cytoskel_RodZ"/>
</dbReference>
<dbReference type="EMBL" id="CP002630">
    <property type="protein sequence ID" value="AEB11141.1"/>
    <property type="molecule type" value="Genomic_DNA"/>
</dbReference>
<feature type="transmembrane region" description="Helical" evidence="1">
    <location>
        <begin position="91"/>
        <end position="111"/>
    </location>
</feature>
<dbReference type="STRING" id="869210.Marky_0388"/>
<dbReference type="PANTHER" id="PTHR34475">
    <property type="match status" value="1"/>
</dbReference>
<dbReference type="HOGENOM" id="CLU_047530_1_1_0"/>
<dbReference type="Pfam" id="PF13413">
    <property type="entry name" value="HTH_25"/>
    <property type="match status" value="1"/>
</dbReference>
<keyword evidence="1" id="KW-0472">Membrane</keyword>
<dbReference type="AlphaFoldDB" id="F2NKV2"/>
<accession>F2NKV2</accession>
<name>F2NKV2_MARHT</name>
<dbReference type="SUPFAM" id="SSF47413">
    <property type="entry name" value="lambda repressor-like DNA-binding domains"/>
    <property type="match status" value="1"/>
</dbReference>
<sequence>MCELGDRLRAAREALGKDLGEFSRALGIKRAYLEALEACRFEELPEPILAKGYLRRYAQALGLDPEELVALYPAQAAPEPFPPASRRRRGWGVVLALVLFVGGAGAALWWWQASRATPSGEPQVIVVEPLPAPEPVRLRVLAQPPDAKVYLDGFALGAAPIELEVEPGKRVLRVEAEGFRPFEETVDLTEDRELVVNLEPLAPPEEVVEATSVAAQEVVLRFEGRSWVRVTTPEGERLFEGILEAGDELKYPLPVVVRVGNAGAVRAVVAGEDQGLMGRRGEVVERTFARPNP</sequence>
<evidence type="ECO:0000313" key="3">
    <source>
        <dbReference type="EMBL" id="AEB11141.1"/>
    </source>
</evidence>
<evidence type="ECO:0000256" key="1">
    <source>
        <dbReference type="SAM" id="Phobius"/>
    </source>
</evidence>
<dbReference type="Pfam" id="PF08308">
    <property type="entry name" value="PEGA"/>
    <property type="match status" value="1"/>
</dbReference>
<dbReference type="OrthoDB" id="25792at2"/>
<gene>
    <name evidence="3" type="ordered locus">Marky_0388</name>
</gene>
<dbReference type="eggNOG" id="COG1426">
    <property type="taxonomic scope" value="Bacteria"/>
</dbReference>
<dbReference type="InterPro" id="IPR025194">
    <property type="entry name" value="RodZ-like_C"/>
</dbReference>
<dbReference type="PANTHER" id="PTHR34475:SF1">
    <property type="entry name" value="CYTOSKELETON PROTEIN RODZ"/>
    <property type="match status" value="1"/>
</dbReference>
<dbReference type="KEGG" id="mhd:Marky_0388"/>
<proteinExistence type="predicted"/>
<dbReference type="Pfam" id="PF13464">
    <property type="entry name" value="RodZ_C"/>
    <property type="match status" value="1"/>
</dbReference>
<reference evidence="3 4" key="1">
    <citation type="journal article" date="2012" name="Stand. Genomic Sci.">
        <title>Complete genome sequence of the aerobic, heterotroph Marinithermus hydrothermalis type strain (T1(T)) from a deep-sea hydrothermal vent chimney.</title>
        <authorList>
            <person name="Copeland A."/>
            <person name="Gu W."/>
            <person name="Yasawong M."/>
            <person name="Lapidus A."/>
            <person name="Lucas S."/>
            <person name="Deshpande S."/>
            <person name="Pagani I."/>
            <person name="Tapia R."/>
            <person name="Cheng J.F."/>
            <person name="Goodwin L.A."/>
            <person name="Pitluck S."/>
            <person name="Liolios K."/>
            <person name="Ivanova N."/>
            <person name="Mavromatis K."/>
            <person name="Mikhailova N."/>
            <person name="Pati A."/>
            <person name="Chen A."/>
            <person name="Palaniappan K."/>
            <person name="Land M."/>
            <person name="Pan C."/>
            <person name="Brambilla E.M."/>
            <person name="Rohde M."/>
            <person name="Tindall B.J."/>
            <person name="Sikorski J."/>
            <person name="Goker M."/>
            <person name="Detter J.C."/>
            <person name="Bristow J."/>
            <person name="Eisen J.A."/>
            <person name="Markowitz V."/>
            <person name="Hugenholtz P."/>
            <person name="Kyrpides N.C."/>
            <person name="Klenk H.P."/>
            <person name="Woyke T."/>
        </authorList>
    </citation>
    <scope>NUCLEOTIDE SEQUENCE [LARGE SCALE GENOMIC DNA]</scope>
    <source>
        <strain evidence="4">DSM 14884 / JCM 11576 / T1</strain>
    </source>
</reference>
<keyword evidence="4" id="KW-1185">Reference proteome</keyword>
<dbReference type="RefSeq" id="WP_013703196.1">
    <property type="nucleotide sequence ID" value="NC_015387.1"/>
</dbReference>